<dbReference type="SUPFAM" id="SSF160631">
    <property type="entry name" value="SMI1/KNR4-like"/>
    <property type="match status" value="1"/>
</dbReference>
<reference evidence="2 3" key="1">
    <citation type="journal article" date="2011" name="J. Bacteriol.">
        <title>Complete genome sequence of the cellulose-degrading bacterium Cellulosilyticum lentocellum.</title>
        <authorList>
            <consortium name="US DOE Joint Genome Institute"/>
            <person name="Miller D.A."/>
            <person name="Suen G."/>
            <person name="Bruce D."/>
            <person name="Copeland A."/>
            <person name="Cheng J.F."/>
            <person name="Detter C."/>
            <person name="Goodwin L.A."/>
            <person name="Han C.S."/>
            <person name="Hauser L.J."/>
            <person name="Land M.L."/>
            <person name="Lapidus A."/>
            <person name="Lucas S."/>
            <person name="Meincke L."/>
            <person name="Pitluck S."/>
            <person name="Tapia R."/>
            <person name="Teshima H."/>
            <person name="Woyke T."/>
            <person name="Fox B.G."/>
            <person name="Angert E.R."/>
            <person name="Currie C.R."/>
        </authorList>
    </citation>
    <scope>NUCLEOTIDE SEQUENCE [LARGE SCALE GENOMIC DNA]</scope>
    <source>
        <strain evidence="3">ATCC 49066 / DSM 5427 / NCIMB 11756 / RHM5</strain>
    </source>
</reference>
<protein>
    <recommendedName>
        <fullName evidence="1">Knr4/Smi1-like domain-containing protein</fullName>
    </recommendedName>
</protein>
<dbReference type="InterPro" id="IPR037883">
    <property type="entry name" value="Knr4/Smi1-like_sf"/>
</dbReference>
<evidence type="ECO:0000313" key="3">
    <source>
        <dbReference type="Proteomes" id="UP000008467"/>
    </source>
</evidence>
<organism evidence="2 3">
    <name type="scientific">Cellulosilyticum lentocellum (strain ATCC 49066 / DSM 5427 / NCIMB 11756 / RHM5)</name>
    <name type="common">Clostridium lentocellum</name>
    <dbReference type="NCBI Taxonomy" id="642492"/>
    <lineage>
        <taxon>Bacteria</taxon>
        <taxon>Bacillati</taxon>
        <taxon>Bacillota</taxon>
        <taxon>Clostridia</taxon>
        <taxon>Lachnospirales</taxon>
        <taxon>Cellulosilyticaceae</taxon>
        <taxon>Cellulosilyticum</taxon>
    </lineage>
</organism>
<dbReference type="InterPro" id="IPR018958">
    <property type="entry name" value="Knr4/Smi1-like_dom"/>
</dbReference>
<proteinExistence type="predicted"/>
<keyword evidence="3" id="KW-1185">Reference proteome</keyword>
<accession>F2JRJ7</accession>
<dbReference type="Proteomes" id="UP000008467">
    <property type="component" value="Chromosome"/>
</dbReference>
<evidence type="ECO:0000313" key="2">
    <source>
        <dbReference type="EMBL" id="ADZ83918.1"/>
    </source>
</evidence>
<dbReference type="AlphaFoldDB" id="F2JRJ7"/>
<dbReference type="Gene3D" id="3.40.1580.10">
    <property type="entry name" value="SMI1/KNR4-like"/>
    <property type="match status" value="1"/>
</dbReference>
<sequence length="70" mass="8481">MKYEKYLGNFVIKGNFDEEFISKVEDEFEIKLPEDYLKFIRYCNDGDEDIGASYIRFKRIKEIILRTIMV</sequence>
<evidence type="ECO:0000259" key="1">
    <source>
        <dbReference type="Pfam" id="PF09346"/>
    </source>
</evidence>
<dbReference type="RefSeq" id="WP_013657212.1">
    <property type="nucleotide sequence ID" value="NC_015275.1"/>
</dbReference>
<gene>
    <name evidence="2" type="ordered locus">Clole_2205</name>
</gene>
<name>F2JRJ7_CELLD</name>
<dbReference type="EMBL" id="CP002582">
    <property type="protein sequence ID" value="ADZ83918.1"/>
    <property type="molecule type" value="Genomic_DNA"/>
</dbReference>
<dbReference type="KEGG" id="cle:Clole_2205"/>
<dbReference type="Pfam" id="PF09346">
    <property type="entry name" value="SMI1_KNR4"/>
    <property type="match status" value="1"/>
</dbReference>
<feature type="domain" description="Knr4/Smi1-like" evidence="1">
    <location>
        <begin position="17"/>
        <end position="51"/>
    </location>
</feature>
<dbReference type="HOGENOM" id="CLU_2750367_0_0_9"/>